<dbReference type="RefSeq" id="WP_035967470.1">
    <property type="nucleotide sequence ID" value="NZ_BMEG01000001.1"/>
</dbReference>
<dbReference type="Proteomes" id="UP000597138">
    <property type="component" value="Unassembled WGS sequence"/>
</dbReference>
<keyword evidence="12" id="KW-1185">Reference proteome</keyword>
<reference evidence="9" key="1">
    <citation type="journal article" date="2014" name="Int. J. Syst. Evol. Microbiol.">
        <title>Complete genome of a new Firmicutes species belonging to the dominant human colonic microbiota ('Ruminococcus bicirculans') reveals two chromosomes and a selective capacity to utilize plant glucans.</title>
        <authorList>
            <consortium name="NISC Comparative Sequencing Program"/>
            <person name="Wegmann U."/>
            <person name="Louis P."/>
            <person name="Goesmann A."/>
            <person name="Henrissat B."/>
            <person name="Duncan S.H."/>
            <person name="Flint H.J."/>
        </authorList>
    </citation>
    <scope>NUCLEOTIDE SEQUENCE</scope>
    <source>
        <strain evidence="9">CGMCC 1.11013</strain>
    </source>
</reference>
<dbReference type="SUPFAM" id="SSF55653">
    <property type="entry name" value="Ribosomal protein L9 C-domain"/>
    <property type="match status" value="1"/>
</dbReference>
<dbReference type="InterPro" id="IPR009027">
    <property type="entry name" value="Ribosomal_bL9/RNase_H1_N"/>
</dbReference>
<evidence type="ECO:0000256" key="5">
    <source>
        <dbReference type="ARBA" id="ARBA00023274"/>
    </source>
</evidence>
<dbReference type="GO" id="GO:1990904">
    <property type="term" value="C:ribonucleoprotein complex"/>
    <property type="evidence" value="ECO:0007669"/>
    <property type="project" value="UniProtKB-KW"/>
</dbReference>
<dbReference type="GO" id="GO:0019843">
    <property type="term" value="F:rRNA binding"/>
    <property type="evidence" value="ECO:0007669"/>
    <property type="project" value="UniProtKB-UniRule"/>
</dbReference>
<comment type="function">
    <text evidence="7">Binds to the 23S rRNA.</text>
</comment>
<keyword evidence="2 7" id="KW-0699">rRNA-binding</keyword>
<dbReference type="PROSITE" id="PS00651">
    <property type="entry name" value="RIBOSOMAL_L9"/>
    <property type="match status" value="1"/>
</dbReference>
<reference evidence="9" key="4">
    <citation type="submission" date="2024-05" db="EMBL/GenBank/DDBJ databases">
        <authorList>
            <person name="Sun Q."/>
            <person name="Zhou Y."/>
        </authorList>
    </citation>
    <scope>NUCLEOTIDE SEQUENCE</scope>
    <source>
        <strain evidence="9">CGMCC 1.11013</strain>
    </source>
</reference>
<dbReference type="STRING" id="1071679.BG57_12630"/>
<dbReference type="EMBL" id="JFHE01000021">
    <property type="protein sequence ID" value="KDR31846.1"/>
    <property type="molecule type" value="Genomic_DNA"/>
</dbReference>
<evidence type="ECO:0000313" key="10">
    <source>
        <dbReference type="EMBL" id="KDR31846.1"/>
    </source>
</evidence>
<keyword evidence="5 7" id="KW-0687">Ribonucleoprotein</keyword>
<accession>A0A069P3D6</accession>
<keyword evidence="4 7" id="KW-0689">Ribosomal protein</keyword>
<dbReference type="HAMAP" id="MF_00503">
    <property type="entry name" value="Ribosomal_bL9"/>
    <property type="match status" value="1"/>
</dbReference>
<dbReference type="InterPro" id="IPR020069">
    <property type="entry name" value="Ribosomal_bL9_C"/>
</dbReference>
<dbReference type="AlphaFoldDB" id="A0A069P3D6"/>
<dbReference type="Gene3D" id="3.10.430.100">
    <property type="entry name" value="Ribosomal protein L9, C-terminal domain"/>
    <property type="match status" value="1"/>
</dbReference>
<name>A0A069P3D6_9BURK</name>
<evidence type="ECO:0000313" key="9">
    <source>
        <dbReference type="EMBL" id="GGD51955.1"/>
    </source>
</evidence>
<gene>
    <name evidence="7 9" type="primary">rplI</name>
    <name evidence="10" type="ORF">BG57_12630</name>
    <name evidence="9" type="ORF">GCM10010985_02040</name>
</gene>
<evidence type="ECO:0000256" key="4">
    <source>
        <dbReference type="ARBA" id="ARBA00022980"/>
    </source>
</evidence>
<dbReference type="InterPro" id="IPR036791">
    <property type="entry name" value="Ribosomal_bL9_C_sf"/>
</dbReference>
<dbReference type="InterPro" id="IPR036935">
    <property type="entry name" value="Ribosomal_bL9_N_sf"/>
</dbReference>
<dbReference type="Pfam" id="PF03948">
    <property type="entry name" value="Ribosomal_L9_C"/>
    <property type="match status" value="1"/>
</dbReference>
<dbReference type="NCBIfam" id="TIGR00158">
    <property type="entry name" value="L9"/>
    <property type="match status" value="1"/>
</dbReference>
<dbReference type="GO" id="GO:0003735">
    <property type="term" value="F:structural constituent of ribosome"/>
    <property type="evidence" value="ECO:0007669"/>
    <property type="project" value="InterPro"/>
</dbReference>
<dbReference type="eggNOG" id="COG0359">
    <property type="taxonomic scope" value="Bacteria"/>
</dbReference>
<protein>
    <recommendedName>
        <fullName evidence="6 7">Large ribosomal subunit protein bL9</fullName>
    </recommendedName>
</protein>
<dbReference type="InterPro" id="IPR020070">
    <property type="entry name" value="Ribosomal_bL9_N"/>
</dbReference>
<dbReference type="GO" id="GO:0005840">
    <property type="term" value="C:ribosome"/>
    <property type="evidence" value="ECO:0007669"/>
    <property type="project" value="UniProtKB-KW"/>
</dbReference>
<dbReference type="GO" id="GO:0006412">
    <property type="term" value="P:translation"/>
    <property type="evidence" value="ECO:0007669"/>
    <property type="project" value="UniProtKB-UniRule"/>
</dbReference>
<keyword evidence="3 7" id="KW-0694">RNA-binding</keyword>
<evidence type="ECO:0000259" key="8">
    <source>
        <dbReference type="PROSITE" id="PS00651"/>
    </source>
</evidence>
<evidence type="ECO:0000313" key="12">
    <source>
        <dbReference type="Proteomes" id="UP000597138"/>
    </source>
</evidence>
<dbReference type="EMBL" id="BMEG01000001">
    <property type="protein sequence ID" value="GGD51955.1"/>
    <property type="molecule type" value="Genomic_DNA"/>
</dbReference>
<dbReference type="OrthoDB" id="9788336at2"/>
<dbReference type="Proteomes" id="UP000027439">
    <property type="component" value="Unassembled WGS sequence"/>
</dbReference>
<dbReference type="Pfam" id="PF01281">
    <property type="entry name" value="Ribosomal_L9_N"/>
    <property type="match status" value="1"/>
</dbReference>
<evidence type="ECO:0000256" key="6">
    <source>
        <dbReference type="ARBA" id="ARBA00035292"/>
    </source>
</evidence>
<evidence type="ECO:0000256" key="7">
    <source>
        <dbReference type="HAMAP-Rule" id="MF_00503"/>
    </source>
</evidence>
<comment type="similarity">
    <text evidence="1 7">Belongs to the bacterial ribosomal protein bL9 family.</text>
</comment>
<comment type="caution">
    <text evidence="10">The sequence shown here is derived from an EMBL/GenBank/DDBJ whole genome shotgun (WGS) entry which is preliminary data.</text>
</comment>
<evidence type="ECO:0000313" key="11">
    <source>
        <dbReference type="Proteomes" id="UP000027439"/>
    </source>
</evidence>
<proteinExistence type="inferred from homology"/>
<reference evidence="10 11" key="2">
    <citation type="submission" date="2014-03" db="EMBL/GenBank/DDBJ databases">
        <title>Draft Genome Sequences of Four Burkholderia Strains.</title>
        <authorList>
            <person name="Liu X.Y."/>
            <person name="Li C.X."/>
            <person name="Xu J.H."/>
        </authorList>
    </citation>
    <scope>NUCLEOTIDE SEQUENCE [LARGE SCALE GENOMIC DNA]</scope>
    <source>
        <strain evidence="10 11">R27</strain>
    </source>
</reference>
<dbReference type="InterPro" id="IPR020594">
    <property type="entry name" value="Ribosomal_bL9_bac/chp"/>
</dbReference>
<sequence length="151" mass="16249">MQIILLEKVVNLGNLGDIVKVKDGYARNFLIPGKKARRATKDAIAEFEVRRAELEKNAGEKLAAAQAQGEKLNGFTVQISQKAGVDGRLFGSVTNADIAQALKKQGFAEVEKAQVRLPQGPLKMVGDHPIQVALHTDVLVDVTVSVLGEHA</sequence>
<dbReference type="SUPFAM" id="SSF55658">
    <property type="entry name" value="L9 N-domain-like"/>
    <property type="match status" value="1"/>
</dbReference>
<dbReference type="InterPro" id="IPR000244">
    <property type="entry name" value="Ribosomal_bL9"/>
</dbReference>
<feature type="domain" description="Ribosomal protein L9" evidence="8">
    <location>
        <begin position="13"/>
        <end position="40"/>
    </location>
</feature>
<evidence type="ECO:0000256" key="3">
    <source>
        <dbReference type="ARBA" id="ARBA00022884"/>
    </source>
</evidence>
<organism evidence="10 11">
    <name type="scientific">Caballeronia grimmiae</name>
    <dbReference type="NCBI Taxonomy" id="1071679"/>
    <lineage>
        <taxon>Bacteria</taxon>
        <taxon>Pseudomonadati</taxon>
        <taxon>Pseudomonadota</taxon>
        <taxon>Betaproteobacteria</taxon>
        <taxon>Burkholderiales</taxon>
        <taxon>Burkholderiaceae</taxon>
        <taxon>Caballeronia</taxon>
    </lineage>
</organism>
<evidence type="ECO:0000256" key="2">
    <source>
        <dbReference type="ARBA" id="ARBA00022730"/>
    </source>
</evidence>
<dbReference type="PANTHER" id="PTHR21368">
    <property type="entry name" value="50S RIBOSOMAL PROTEIN L9"/>
    <property type="match status" value="1"/>
</dbReference>
<dbReference type="Gene3D" id="3.40.5.10">
    <property type="entry name" value="Ribosomal protein L9, N-terminal domain"/>
    <property type="match status" value="1"/>
</dbReference>
<evidence type="ECO:0000256" key="1">
    <source>
        <dbReference type="ARBA" id="ARBA00010605"/>
    </source>
</evidence>
<reference evidence="12" key="3">
    <citation type="journal article" date="2019" name="Int. J. Syst. Evol. Microbiol.">
        <title>The Global Catalogue of Microorganisms (GCM) 10K type strain sequencing project: providing services to taxonomists for standard genome sequencing and annotation.</title>
        <authorList>
            <consortium name="The Broad Institute Genomics Platform"/>
            <consortium name="The Broad Institute Genome Sequencing Center for Infectious Disease"/>
            <person name="Wu L."/>
            <person name="Ma J."/>
        </authorList>
    </citation>
    <scope>NUCLEOTIDE SEQUENCE [LARGE SCALE GENOMIC DNA]</scope>
    <source>
        <strain evidence="12">CGMCC 1.11013</strain>
    </source>
</reference>